<organism evidence="1 2">
    <name type="scientific">Eleutherodactylus coqui</name>
    <name type="common">Puerto Rican coqui</name>
    <dbReference type="NCBI Taxonomy" id="57060"/>
    <lineage>
        <taxon>Eukaryota</taxon>
        <taxon>Metazoa</taxon>
        <taxon>Chordata</taxon>
        <taxon>Craniata</taxon>
        <taxon>Vertebrata</taxon>
        <taxon>Euteleostomi</taxon>
        <taxon>Amphibia</taxon>
        <taxon>Batrachia</taxon>
        <taxon>Anura</taxon>
        <taxon>Neobatrachia</taxon>
        <taxon>Hyloidea</taxon>
        <taxon>Eleutherodactylidae</taxon>
        <taxon>Eleutherodactylinae</taxon>
        <taxon>Eleutherodactylus</taxon>
        <taxon>Eleutherodactylus</taxon>
    </lineage>
</organism>
<evidence type="ECO:0000313" key="2">
    <source>
        <dbReference type="Proteomes" id="UP000770717"/>
    </source>
</evidence>
<evidence type="ECO:0000313" key="1">
    <source>
        <dbReference type="EMBL" id="KAG9478991.1"/>
    </source>
</evidence>
<protein>
    <submittedName>
        <fullName evidence="1">Uncharacterized protein</fullName>
    </submittedName>
</protein>
<reference evidence="1" key="1">
    <citation type="thesis" date="2020" institute="ProQuest LLC" country="789 East Eisenhower Parkway, Ann Arbor, MI, USA">
        <title>Comparative Genomics and Chromosome Evolution.</title>
        <authorList>
            <person name="Mudd A.B."/>
        </authorList>
    </citation>
    <scope>NUCLEOTIDE SEQUENCE</scope>
    <source>
        <strain evidence="1">HN-11 Male</strain>
        <tissue evidence="1">Kidney and liver</tissue>
    </source>
</reference>
<accession>A0A8J6F275</accession>
<dbReference type="EMBL" id="WNTK01000008">
    <property type="protein sequence ID" value="KAG9478991.1"/>
    <property type="molecule type" value="Genomic_DNA"/>
</dbReference>
<sequence>MRLAISLLEDALHDHHQKGYDNRVHHLIHILVGSHCAFNNHQLSPAIITELPQTMTPGISFPKNADRYIDDYHFFSQIESGLITRQLFSIHMSS</sequence>
<proteinExistence type="predicted"/>
<dbReference type="AlphaFoldDB" id="A0A8J6F275"/>
<comment type="caution">
    <text evidence="1">The sequence shown here is derived from an EMBL/GenBank/DDBJ whole genome shotgun (WGS) entry which is preliminary data.</text>
</comment>
<dbReference type="Proteomes" id="UP000770717">
    <property type="component" value="Unassembled WGS sequence"/>
</dbReference>
<dbReference type="OrthoDB" id="10172451at2759"/>
<keyword evidence="2" id="KW-1185">Reference proteome</keyword>
<gene>
    <name evidence="1" type="ORF">GDO78_012585</name>
</gene>
<name>A0A8J6F275_ELECQ</name>